<sequence length="95" mass="10573">MNDVMIIDTPKMQTAMCVNSDPKNFNFVGSIPEVMLARVPLDTVFIQEYRKNPNIVDREVLASLQVILDVGDVPKRGGTKRKAKVAEVVSKKVKS</sequence>
<keyword evidence="2" id="KW-1185">Reference proteome</keyword>
<name>A0AAU9LYD2_9ASTR</name>
<evidence type="ECO:0000313" key="1">
    <source>
        <dbReference type="EMBL" id="CAH1414690.1"/>
    </source>
</evidence>
<dbReference type="Proteomes" id="UP001157418">
    <property type="component" value="Unassembled WGS sequence"/>
</dbReference>
<dbReference type="EMBL" id="CAKMRJ010000001">
    <property type="protein sequence ID" value="CAH1414690.1"/>
    <property type="molecule type" value="Genomic_DNA"/>
</dbReference>
<evidence type="ECO:0000313" key="2">
    <source>
        <dbReference type="Proteomes" id="UP001157418"/>
    </source>
</evidence>
<comment type="caution">
    <text evidence="1">The sequence shown here is derived from an EMBL/GenBank/DDBJ whole genome shotgun (WGS) entry which is preliminary data.</text>
</comment>
<gene>
    <name evidence="1" type="ORF">LVIROSA_LOCUS2593</name>
</gene>
<organism evidence="1 2">
    <name type="scientific">Lactuca virosa</name>
    <dbReference type="NCBI Taxonomy" id="75947"/>
    <lineage>
        <taxon>Eukaryota</taxon>
        <taxon>Viridiplantae</taxon>
        <taxon>Streptophyta</taxon>
        <taxon>Embryophyta</taxon>
        <taxon>Tracheophyta</taxon>
        <taxon>Spermatophyta</taxon>
        <taxon>Magnoliopsida</taxon>
        <taxon>eudicotyledons</taxon>
        <taxon>Gunneridae</taxon>
        <taxon>Pentapetalae</taxon>
        <taxon>asterids</taxon>
        <taxon>campanulids</taxon>
        <taxon>Asterales</taxon>
        <taxon>Asteraceae</taxon>
        <taxon>Cichorioideae</taxon>
        <taxon>Cichorieae</taxon>
        <taxon>Lactucinae</taxon>
        <taxon>Lactuca</taxon>
    </lineage>
</organism>
<protein>
    <submittedName>
        <fullName evidence="1">Uncharacterized protein</fullName>
    </submittedName>
</protein>
<reference evidence="1 2" key="1">
    <citation type="submission" date="2022-01" db="EMBL/GenBank/DDBJ databases">
        <authorList>
            <person name="Xiong W."/>
            <person name="Schranz E."/>
        </authorList>
    </citation>
    <scope>NUCLEOTIDE SEQUENCE [LARGE SCALE GENOMIC DNA]</scope>
</reference>
<dbReference type="AlphaFoldDB" id="A0AAU9LYD2"/>
<accession>A0AAU9LYD2</accession>
<proteinExistence type="predicted"/>